<organism evidence="1 2">
    <name type="scientific">Helicobacter pylori SouthAfrica50</name>
    <dbReference type="NCBI Taxonomy" id="1352357"/>
    <lineage>
        <taxon>Bacteria</taxon>
        <taxon>Pseudomonadati</taxon>
        <taxon>Campylobacterota</taxon>
        <taxon>Epsilonproteobacteria</taxon>
        <taxon>Campylobacterales</taxon>
        <taxon>Helicobacteraceae</taxon>
        <taxon>Helicobacter</taxon>
    </lineage>
</organism>
<protein>
    <submittedName>
        <fullName evidence="1">Uncharacterized protein</fullName>
    </submittedName>
</protein>
<reference evidence="1 2" key="1">
    <citation type="journal article" date="2013" name="Genome Announc.">
        <title>Genome Sequences of Three hpAfrica2 Strains of Helicobacter pylori.</title>
        <authorList>
            <person name="Duncan S.S."/>
            <person name="Bertoli M.T."/>
            <person name="Kersulyte D."/>
            <person name="Valk P.L."/>
            <person name="Tamma S."/>
            <person name="Segal I."/>
            <person name="McClain M.S."/>
            <person name="Cover T.L."/>
            <person name="Berg D.E."/>
        </authorList>
    </citation>
    <scope>NUCLEOTIDE SEQUENCE [LARGE SCALE GENOMIC DNA]</scope>
    <source>
        <strain evidence="1 2">SouthAfrica50</strain>
    </source>
</reference>
<evidence type="ECO:0000313" key="1">
    <source>
        <dbReference type="EMBL" id="EQD89770.1"/>
    </source>
</evidence>
<accession>T2SBX8</accession>
<name>T2SBX8_HELPX</name>
<evidence type="ECO:0000313" key="2">
    <source>
        <dbReference type="Proteomes" id="UP000015816"/>
    </source>
</evidence>
<dbReference type="PATRIC" id="fig|1352357.3.peg.162"/>
<dbReference type="EMBL" id="AVNI01000001">
    <property type="protein sequence ID" value="EQD89770.1"/>
    <property type="molecule type" value="Genomic_DNA"/>
</dbReference>
<dbReference type="Proteomes" id="UP000015816">
    <property type="component" value="Unassembled WGS sequence"/>
</dbReference>
<comment type="caution">
    <text evidence="1">The sequence shown here is derived from an EMBL/GenBank/DDBJ whole genome shotgun (WGS) entry which is preliminary data.</text>
</comment>
<gene>
    <name evidence="1" type="ORF">HPSA50_0162</name>
</gene>
<sequence length="101" mass="11802">MRNNAITKGFKKVLKTHVLAFDLKIKVLKKNIANFLRKDNSRQLEWLGFENAHKSVRVSRFKENTLAQIHKAITPMGWFNHSLAEIPIVFSGWDECYQFVV</sequence>
<dbReference type="Gene3D" id="3.30.70.240">
    <property type="match status" value="1"/>
</dbReference>
<proteinExistence type="predicted"/>
<dbReference type="AlphaFoldDB" id="T2SBX8"/>